<organism evidence="12 13">
    <name type="scientific">Molorchus minor</name>
    <dbReference type="NCBI Taxonomy" id="1323400"/>
    <lineage>
        <taxon>Eukaryota</taxon>
        <taxon>Metazoa</taxon>
        <taxon>Ecdysozoa</taxon>
        <taxon>Arthropoda</taxon>
        <taxon>Hexapoda</taxon>
        <taxon>Insecta</taxon>
        <taxon>Pterygota</taxon>
        <taxon>Neoptera</taxon>
        <taxon>Endopterygota</taxon>
        <taxon>Coleoptera</taxon>
        <taxon>Polyphaga</taxon>
        <taxon>Cucujiformia</taxon>
        <taxon>Chrysomeloidea</taxon>
        <taxon>Cerambycidae</taxon>
        <taxon>Lamiinae</taxon>
        <taxon>Monochamini</taxon>
        <taxon>Molorchus</taxon>
    </lineage>
</organism>
<dbReference type="SUPFAM" id="SSF118310">
    <property type="entry name" value="AN1-like Zinc finger"/>
    <property type="match status" value="1"/>
</dbReference>
<keyword evidence="6" id="KW-0498">Mitosis</keyword>
<evidence type="ECO:0000256" key="7">
    <source>
        <dbReference type="ARBA" id="ARBA00022786"/>
    </source>
</evidence>
<evidence type="ECO:0000256" key="1">
    <source>
        <dbReference type="ARBA" id="ARBA00004123"/>
    </source>
</evidence>
<keyword evidence="8" id="KW-0539">Nucleus</keyword>
<keyword evidence="13" id="KW-1185">Reference proteome</keyword>
<evidence type="ECO:0000256" key="5">
    <source>
        <dbReference type="ARBA" id="ARBA00022618"/>
    </source>
</evidence>
<keyword evidence="9" id="KW-0131">Cell cycle</keyword>
<evidence type="ECO:0000256" key="6">
    <source>
        <dbReference type="ARBA" id="ARBA00022776"/>
    </source>
</evidence>
<evidence type="ECO:0000256" key="8">
    <source>
        <dbReference type="ARBA" id="ARBA00023242"/>
    </source>
</evidence>
<evidence type="ECO:0000256" key="4">
    <source>
        <dbReference type="ARBA" id="ARBA00013935"/>
    </source>
</evidence>
<dbReference type="PANTHER" id="PTHR28672:SF1">
    <property type="entry name" value="ANAPHASE-PROMOTING COMPLEX SUBUNIT 13"/>
    <property type="match status" value="1"/>
</dbReference>
<accession>A0ABQ9JE07</accession>
<evidence type="ECO:0000313" key="13">
    <source>
        <dbReference type="Proteomes" id="UP001162164"/>
    </source>
</evidence>
<comment type="caution">
    <text evidence="12">The sequence shown here is derived from an EMBL/GenBank/DDBJ whole genome shotgun (WGS) entry which is preliminary data.</text>
</comment>
<comment type="similarity">
    <text evidence="3">Belongs to the APC13 family.</text>
</comment>
<evidence type="ECO:0000256" key="11">
    <source>
        <dbReference type="ARBA" id="ARBA00045696"/>
    </source>
</evidence>
<gene>
    <name evidence="12" type="ORF">NQ317_014892</name>
</gene>
<evidence type="ECO:0000256" key="2">
    <source>
        <dbReference type="ARBA" id="ARBA00004906"/>
    </source>
</evidence>
<evidence type="ECO:0000256" key="3">
    <source>
        <dbReference type="ARBA" id="ARBA00006940"/>
    </source>
</evidence>
<keyword evidence="5" id="KW-0132">Cell division</keyword>
<evidence type="ECO:0000256" key="10">
    <source>
        <dbReference type="ARBA" id="ARBA00031338"/>
    </source>
</evidence>
<dbReference type="EMBL" id="JAPWTJ010000748">
    <property type="protein sequence ID" value="KAJ8975932.1"/>
    <property type="molecule type" value="Genomic_DNA"/>
</dbReference>
<dbReference type="InterPro" id="IPR008401">
    <property type="entry name" value="Apc13"/>
</dbReference>
<dbReference type="Proteomes" id="UP001162164">
    <property type="component" value="Unassembled WGS sequence"/>
</dbReference>
<dbReference type="Pfam" id="PF05839">
    <property type="entry name" value="Apc13p"/>
    <property type="match status" value="1"/>
</dbReference>
<sequence>MDSQVAIDGFFVDLVDDAWRSDTLPEDDITVPVWELADPEADSGDIHLTLKEQEQKWTDILLTKHFRTHLQICEVSKYISEEELTKIQNVFVCSHADCSERSIVPLICERCQKHYCVRHRHLTQCVEKDPDALAAEKEKYAAPIRQFQEAKAVVDMQAS</sequence>
<evidence type="ECO:0000256" key="9">
    <source>
        <dbReference type="ARBA" id="ARBA00023306"/>
    </source>
</evidence>
<dbReference type="PANTHER" id="PTHR28672">
    <property type="entry name" value="ANAPHASE-PROMOTING COMPLEX SUBUNIT 13"/>
    <property type="match status" value="1"/>
</dbReference>
<proteinExistence type="inferred from homology"/>
<name>A0ABQ9JE07_9CUCU</name>
<comment type="function">
    <text evidence="11">Component of the anaphase promoting complex/cyclosome (APC/C), a cell cycle-regulated E3 ubiquitin ligase that controls progression through mitosis and the G1 phase of the cell cycle. The APC/C complex acts by mediating ubiquitination and subsequent degradation of target proteins: it mainly mediates the formation of 'Lys-11'-linked polyubiquitin chains and, to a lower extent, the formation of 'Lys-48'- and 'Lys-63'-linked polyubiquitin chains. The APC/C complex catalyzes assembly of branched 'Lys-11'-/'Lys-48'-linked branched ubiquitin chains on target proteins.</text>
</comment>
<comment type="pathway">
    <text evidence="2">Protein modification; protein ubiquitination.</text>
</comment>
<dbReference type="Gene3D" id="4.10.1110.10">
    <property type="entry name" value="AN1-like Zinc finger"/>
    <property type="match status" value="1"/>
</dbReference>
<dbReference type="InterPro" id="IPR035896">
    <property type="entry name" value="AN1-like_Znf"/>
</dbReference>
<keyword evidence="7" id="KW-0833">Ubl conjugation pathway</keyword>
<evidence type="ECO:0000313" key="12">
    <source>
        <dbReference type="EMBL" id="KAJ8975932.1"/>
    </source>
</evidence>
<comment type="subcellular location">
    <subcellularLocation>
        <location evidence="1">Nucleus</location>
    </subcellularLocation>
</comment>
<reference evidence="12" key="1">
    <citation type="journal article" date="2023" name="Insect Mol. Biol.">
        <title>Genome sequencing provides insights into the evolution of gene families encoding plant cell wall-degrading enzymes in longhorned beetles.</title>
        <authorList>
            <person name="Shin N.R."/>
            <person name="Okamura Y."/>
            <person name="Kirsch R."/>
            <person name="Pauchet Y."/>
        </authorList>
    </citation>
    <scope>NUCLEOTIDE SEQUENCE</scope>
    <source>
        <strain evidence="12">MMC_N1</strain>
    </source>
</reference>
<protein>
    <recommendedName>
        <fullName evidence="4">Anaphase-promoting complex subunit 13</fullName>
    </recommendedName>
    <alternativeName>
        <fullName evidence="10">Cyclosome subunit 13</fullName>
    </alternativeName>
</protein>